<proteinExistence type="predicted"/>
<evidence type="ECO:0000256" key="4">
    <source>
        <dbReference type="ARBA" id="ARBA00023319"/>
    </source>
</evidence>
<dbReference type="PROSITE" id="PS50835">
    <property type="entry name" value="IG_LIKE"/>
    <property type="match status" value="1"/>
</dbReference>
<dbReference type="InterPro" id="IPR036179">
    <property type="entry name" value="Ig-like_dom_sf"/>
</dbReference>
<dbReference type="GO" id="GO:0042101">
    <property type="term" value="C:T cell receptor complex"/>
    <property type="evidence" value="ECO:0007669"/>
    <property type="project" value="UniProtKB-KW"/>
</dbReference>
<dbReference type="CDD" id="cd00099">
    <property type="entry name" value="IgV"/>
    <property type="match status" value="1"/>
</dbReference>
<dbReference type="Proteomes" id="UP000472262">
    <property type="component" value="Unassembled WGS sequence"/>
</dbReference>
<dbReference type="Gene3D" id="2.60.40.10">
    <property type="entry name" value="Immunoglobulins"/>
    <property type="match status" value="1"/>
</dbReference>
<keyword evidence="9" id="KW-1185">Reference proteome</keyword>
<dbReference type="PANTHER" id="PTHR19367:SF18">
    <property type="entry name" value="T CELL RECEPTOR ALPHA VARIABLE 16"/>
    <property type="match status" value="1"/>
</dbReference>
<feature type="signal peptide" evidence="6">
    <location>
        <begin position="1"/>
        <end position="27"/>
    </location>
</feature>
<evidence type="ECO:0000259" key="7">
    <source>
        <dbReference type="PROSITE" id="PS50835"/>
    </source>
</evidence>
<keyword evidence="2" id="KW-1064">Adaptive immunity</keyword>
<dbReference type="InParanoid" id="A0A672Q6V6"/>
<evidence type="ECO:0000313" key="8">
    <source>
        <dbReference type="Ensembl" id="ENSSGRP00000069525.1"/>
    </source>
</evidence>
<evidence type="ECO:0000256" key="5">
    <source>
        <dbReference type="ARBA" id="ARBA00043266"/>
    </source>
</evidence>
<dbReference type="SMART" id="SM00406">
    <property type="entry name" value="IGv"/>
    <property type="match status" value="1"/>
</dbReference>
<name>A0A672Q6V6_SINGR</name>
<dbReference type="SUPFAM" id="SSF48726">
    <property type="entry name" value="Immunoglobulin"/>
    <property type="match status" value="1"/>
</dbReference>
<evidence type="ECO:0000256" key="3">
    <source>
        <dbReference type="ARBA" id="ARBA00023170"/>
    </source>
</evidence>
<accession>A0A672Q6V6</accession>
<dbReference type="AlphaFoldDB" id="A0A672Q6V6"/>
<protein>
    <submittedName>
        <fullName evidence="8">T-cell receptor alpha/delta variable 40.0</fullName>
    </submittedName>
</protein>
<dbReference type="Pfam" id="PF07686">
    <property type="entry name" value="V-set"/>
    <property type="match status" value="1"/>
</dbReference>
<dbReference type="InterPro" id="IPR007110">
    <property type="entry name" value="Ig-like_dom"/>
</dbReference>
<keyword evidence="4" id="KW-0393">Immunoglobulin domain</keyword>
<keyword evidence="5" id="KW-0391">Immunity</keyword>
<dbReference type="PANTHER" id="PTHR19367">
    <property type="entry name" value="T-CELL RECEPTOR ALPHA CHAIN V REGION"/>
    <property type="match status" value="1"/>
</dbReference>
<keyword evidence="3" id="KW-0675">Receptor</keyword>
<dbReference type="InterPro" id="IPR013106">
    <property type="entry name" value="Ig_V-set"/>
</dbReference>
<sequence length="124" mass="13963">MCNRLCRYNVPQGSSLILCLMFPDVTAVNKIEPNKGTRIIKTEGESVTLSCSYDSDSENVRLYWYRQYPNGEPQYLLREGARSNSAKHSSDPRFQSSTSRMLTELISSSVTVSDSALYYCASII</sequence>
<evidence type="ECO:0000256" key="6">
    <source>
        <dbReference type="SAM" id="SignalP"/>
    </source>
</evidence>
<keyword evidence="1 6" id="KW-0732">Signal</keyword>
<reference evidence="8" key="1">
    <citation type="submission" date="2025-08" db="UniProtKB">
        <authorList>
            <consortium name="Ensembl"/>
        </authorList>
    </citation>
    <scope>IDENTIFICATION</scope>
</reference>
<feature type="chain" id="PRO_5025560654" evidence="6">
    <location>
        <begin position="28"/>
        <end position="124"/>
    </location>
</feature>
<dbReference type="Ensembl" id="ENSSGRT00000074080.1">
    <property type="protein sequence ID" value="ENSSGRP00000069525.1"/>
    <property type="gene ID" value="ENSSGRG00000035614.1"/>
</dbReference>
<reference evidence="8" key="2">
    <citation type="submission" date="2025-09" db="UniProtKB">
        <authorList>
            <consortium name="Ensembl"/>
        </authorList>
    </citation>
    <scope>IDENTIFICATION</scope>
</reference>
<dbReference type="GO" id="GO:0002250">
    <property type="term" value="P:adaptive immune response"/>
    <property type="evidence" value="ECO:0007669"/>
    <property type="project" value="UniProtKB-KW"/>
</dbReference>
<evidence type="ECO:0000256" key="2">
    <source>
        <dbReference type="ARBA" id="ARBA00023130"/>
    </source>
</evidence>
<feature type="domain" description="Ig-like" evidence="7">
    <location>
        <begin position="23"/>
        <end position="124"/>
    </location>
</feature>
<dbReference type="InterPro" id="IPR051287">
    <property type="entry name" value="TCR_variable_region"/>
</dbReference>
<evidence type="ECO:0000256" key="1">
    <source>
        <dbReference type="ARBA" id="ARBA00022729"/>
    </source>
</evidence>
<organism evidence="8 9">
    <name type="scientific">Sinocyclocheilus grahami</name>
    <name type="common">Dianchi golden-line fish</name>
    <name type="synonym">Barbus grahami</name>
    <dbReference type="NCBI Taxonomy" id="75366"/>
    <lineage>
        <taxon>Eukaryota</taxon>
        <taxon>Metazoa</taxon>
        <taxon>Chordata</taxon>
        <taxon>Craniata</taxon>
        <taxon>Vertebrata</taxon>
        <taxon>Euteleostomi</taxon>
        <taxon>Actinopterygii</taxon>
        <taxon>Neopterygii</taxon>
        <taxon>Teleostei</taxon>
        <taxon>Ostariophysi</taxon>
        <taxon>Cypriniformes</taxon>
        <taxon>Cyprinidae</taxon>
        <taxon>Cyprininae</taxon>
        <taxon>Sinocyclocheilus</taxon>
    </lineage>
</organism>
<evidence type="ECO:0000313" key="9">
    <source>
        <dbReference type="Proteomes" id="UP000472262"/>
    </source>
</evidence>
<dbReference type="InterPro" id="IPR013783">
    <property type="entry name" value="Ig-like_fold"/>
</dbReference>
<keyword evidence="5" id="KW-1279">T cell receptor</keyword>